<accession>A0A1Y6BCB6</accession>
<dbReference type="InterPro" id="IPR032675">
    <property type="entry name" value="LRR_dom_sf"/>
</dbReference>
<dbReference type="GO" id="GO:0007155">
    <property type="term" value="P:cell adhesion"/>
    <property type="evidence" value="ECO:0007669"/>
    <property type="project" value="InterPro"/>
</dbReference>
<keyword evidence="3 7" id="KW-0732">Signal</keyword>
<comment type="subcellular location">
    <subcellularLocation>
        <location evidence="1">Cell projection</location>
        <location evidence="1">Cilium</location>
    </subcellularLocation>
</comment>
<evidence type="ECO:0000256" key="3">
    <source>
        <dbReference type="ARBA" id="ARBA00022729"/>
    </source>
</evidence>
<dbReference type="SUPFAM" id="SSF50969">
    <property type="entry name" value="YVTN repeat-like/Quinoprotein amine dehydrogenase"/>
    <property type="match status" value="1"/>
</dbReference>
<feature type="chain" id="PRO_5012396213" evidence="7">
    <location>
        <begin position="22"/>
        <end position="2390"/>
    </location>
</feature>
<evidence type="ECO:0000256" key="6">
    <source>
        <dbReference type="ARBA" id="ARBA00023273"/>
    </source>
</evidence>
<evidence type="ECO:0000256" key="5">
    <source>
        <dbReference type="ARBA" id="ARBA00023069"/>
    </source>
</evidence>
<dbReference type="InterPro" id="IPR028974">
    <property type="entry name" value="TSP_type-3_rpt"/>
</dbReference>
<dbReference type="Gene3D" id="3.80.10.10">
    <property type="entry name" value="Ribonuclease Inhibitor"/>
    <property type="match status" value="1"/>
</dbReference>
<gene>
    <name evidence="8" type="ORF">SAMN06296036_103245</name>
</gene>
<keyword evidence="2" id="KW-0433">Leucine-rich repeat</keyword>
<dbReference type="InterPro" id="IPR001611">
    <property type="entry name" value="Leu-rich_rpt"/>
</dbReference>
<dbReference type="Pfam" id="PF12799">
    <property type="entry name" value="LRR_4"/>
    <property type="match status" value="1"/>
</dbReference>
<reference evidence="9" key="1">
    <citation type="submission" date="2017-04" db="EMBL/GenBank/DDBJ databases">
        <authorList>
            <person name="Varghese N."/>
            <person name="Submissions S."/>
        </authorList>
    </citation>
    <scope>NUCLEOTIDE SEQUENCE [LARGE SCALE GENOMIC DNA]</scope>
    <source>
        <strain evidence="9">RKEM611</strain>
    </source>
</reference>
<evidence type="ECO:0000256" key="1">
    <source>
        <dbReference type="ARBA" id="ARBA00004138"/>
    </source>
</evidence>
<dbReference type="SUPFAM" id="SSF52075">
    <property type="entry name" value="Outer arm dynein light chain 1"/>
    <property type="match status" value="1"/>
</dbReference>
<evidence type="ECO:0000256" key="7">
    <source>
        <dbReference type="SAM" id="SignalP"/>
    </source>
</evidence>
<keyword evidence="4" id="KW-0677">Repeat</keyword>
<dbReference type="PANTHER" id="PTHR45973">
    <property type="entry name" value="PROTEIN PHOSPHATASE 1 REGULATORY SUBUNIT SDS22-RELATED"/>
    <property type="match status" value="1"/>
</dbReference>
<keyword evidence="5" id="KW-0969">Cilium</keyword>
<dbReference type="SUPFAM" id="SSF50998">
    <property type="entry name" value="Quinoprotein alcohol dehydrogenase-like"/>
    <property type="match status" value="1"/>
</dbReference>
<dbReference type="InterPro" id="IPR003367">
    <property type="entry name" value="Thrombospondin_3-like_rpt"/>
</dbReference>
<feature type="signal peptide" evidence="7">
    <location>
        <begin position="1"/>
        <end position="21"/>
    </location>
</feature>
<dbReference type="STRING" id="1513793.SAMN06296036_103245"/>
<dbReference type="Pfam" id="PF02412">
    <property type="entry name" value="TSP_3"/>
    <property type="match status" value="4"/>
</dbReference>
<dbReference type="InterPro" id="IPR011044">
    <property type="entry name" value="Quino_amine_DH_bsu"/>
</dbReference>
<keyword evidence="6" id="KW-0966">Cell projection</keyword>
<dbReference type="PANTHER" id="PTHR45973:SF9">
    <property type="entry name" value="LEUCINE-RICH REPEAT-CONTAINING PROTEIN 46"/>
    <property type="match status" value="1"/>
</dbReference>
<dbReference type="InterPro" id="IPR050576">
    <property type="entry name" value="Cilia_flagella_integrity"/>
</dbReference>
<organism evidence="8 9">
    <name type="scientific">Pseudobacteriovorax antillogorgiicola</name>
    <dbReference type="NCBI Taxonomy" id="1513793"/>
    <lineage>
        <taxon>Bacteria</taxon>
        <taxon>Pseudomonadati</taxon>
        <taxon>Bdellovibrionota</taxon>
        <taxon>Oligoflexia</taxon>
        <taxon>Oligoflexales</taxon>
        <taxon>Pseudobacteriovoracaceae</taxon>
        <taxon>Pseudobacteriovorax</taxon>
    </lineage>
</organism>
<proteinExistence type="predicted"/>
<protein>
    <submittedName>
        <fullName evidence="8">Thrombospondin type 3 repeat-containing protein</fullName>
    </submittedName>
</protein>
<evidence type="ECO:0000256" key="4">
    <source>
        <dbReference type="ARBA" id="ARBA00022737"/>
    </source>
</evidence>
<evidence type="ECO:0000313" key="9">
    <source>
        <dbReference type="Proteomes" id="UP000192907"/>
    </source>
</evidence>
<dbReference type="GO" id="GO:0005509">
    <property type="term" value="F:calcium ion binding"/>
    <property type="evidence" value="ECO:0007669"/>
    <property type="project" value="InterPro"/>
</dbReference>
<name>A0A1Y6BCB6_9BACT</name>
<dbReference type="SUPFAM" id="SSF103647">
    <property type="entry name" value="TSP type-3 repeat"/>
    <property type="match status" value="2"/>
</dbReference>
<keyword evidence="9" id="KW-1185">Reference proteome</keyword>
<dbReference type="RefSeq" id="WP_159455170.1">
    <property type="nucleotide sequence ID" value="NZ_FWZT01000003.1"/>
</dbReference>
<evidence type="ECO:0000256" key="2">
    <source>
        <dbReference type="ARBA" id="ARBA00022614"/>
    </source>
</evidence>
<sequence length="2390" mass="270146">MPNSMALIMIFLASFSMLSCSKLGNDFNQLMETCGLQNEPSFDDHRYYKVYNANGGPVDQKLLKVEFQSANKDVADEGISKTNEACLKVPKALNGTVKLLWEDDAAQEGLIFQIDDEKPHYSEIKLEKFSGSFKIWEGCGSGFKVLGRGEPYVLRISNLNESGVSARLHDDQDGISQDSFSDRGCIGIGSESNGVVVIGNATFNRGETVDLNVLNQDLDRIVDIQLQPIDRPEVLRTCAYIASPEHRVFLPKVEGKVATDIQFSFFREDGIAHWGETTAGGCIIVEANDIGTLTVHNSRKDFGKTSSISGANSEEMLTIDLLPISDFELWTTCGIVENFAETPSTSYLIEDYRNYTEATPAVSIGFQSSDSYQDLVVSSKGCVALPKEQQGNLVISDSKSFINVYPVAPSADKLLIIRSSDNKSISDFCTQEGRWKVSQGQCIPFDFIDYCKSDANGIEIDRTVKALLDQSNSTDCSEADQKLKANTSLDLSAKNLKNIDPLLSFSQLTNLNLSNNRLSDIAILEELEKLVDLDLSHNQIATLAPLQKLPNIKILQVANNNIADLTSIKDMTSLFSLDLASNQVTNISALAPLIPLEILKMESNPLGSEISLTEENCPLFPESKGVADFCQTADRLKTKCEDENKHWLADESRCISYDELYCSRDENSNWLVDEERCQMPFEKQCLKEGHSWHIEKGECMFPEKVSCLTEGGEWIIEGDTGPFSFGSEPTHPTDGRCKTAAEQQCIDDSLVWYENACYTRKHHSCISFGGVWNPERSYCTTAETLCKEQGKIYDGGCQPLSITHVEIQGDEIFLGTQSPSKLVKFSVDTGELTNFVEVNEAIVAMDSTDEHIYLAFDRSVYRYNIETRQGRHLFNTLESIRNLQVNSDFLIIYSDGLQIYRHNGQLVRKMDRHGSPIWMHYHVVNNALIEKYNDEIEIFGFEDSGKPELNHSFNIDRGRSDERELWINSEGTIAATPNGKLWSLDHEIENPYLGSFGTAISDLVFFDTRYITKLGDSLALYGADFDLKGRYAPEIPIEKLVKHGDRAYGFKVLTDDTLTYEMITPDKFTVQDVENPDDGVEKPASWDRILSDDLSGVIYFANFSESKIYRWSLTAGDWLEPLLLADNPIDVNLVKNGNDVRIAILNSLGRLRYIDLNAEEPREKYWFNNRWEGKDIVPLKDGFFLLVNGSDSSMVSWDGRMMSLKALGYLKADNLFFNPHSDYLYVIDYREYDYFKVDFESFKISEDRNFPKFRHIAAATNPSNPMRIISSKNIVLELQTNGESREIGDLGTGSLENIAWKQDTLVASRRTSYPNSDIYLYDQSFVGDVIQKDQSHLKKALLMGTHLVTILGDGDALEVKAQDLSQLADSDRDGVKDYRDNCVDIANPEQENLDGDLIGDACDNDIDGDGLPNQWEETHSLDPRRIDDAYLDSDQDGFNNLVEYQLQTNPKDAESIPQKISYYFEDFDGNTVRRWYSQDSEEQLAWEVVKCDRQSDFCLSPKEKTDQVNADFAVFELPLNVESGVLRFQVSRYFGSEISINGEIVEAIDVTDGAHEIDLKEGFNLIKFSFPLSHHSRDLINSIVFKSYDYNDAPNPTEFSYTPTQVLGEGSTDAIFLYDEESRSIFHWSQSEKRYLDSVSINSSLRSLSYESVEQKIYILHQTGRVSTIDIGNDKEKTSLGSYPQFKDGKIIAVAPGTFILSDGSDGILVKEGIESPTVQEDAFDFRSYRWEWTFRNDSLYSFTGQKIHLHQIDLENGLLSERTQLFDDRDLKGSQFFFNHDASKIISDQGVIVHREPHILIPLSNQFQEALWFQGILFTIREINQRSQIQVWDKNNISRDTFDLFGTPISLVSRGNELIAITQQAGDIEFNTIDLGNLSDEDGDGINDYNDNCSQQANSNQSDFDQDGVGDICDEDDDGDLIPDTWESKYQMNPFDARDRSIDADADGFTNHEEYLLGTDPSDLNSVPAWVETSEDLFRNSKGTKVHTPAQGEFGWSEVECTEETDFICLSPDAGFSNPSTLTLTINSDHGTLSFHATHGNGILEVLIDNQPFPIDSYKRTYIDLEPGIHEIRWIYRQDPTNGSNPIKPLLKNIQFTKLNEARLIDPEHIFTNNVSTPSADGKYIVAAQYSMPLLYVWSIEEGRFIKKIPLTSPASSLAVGARANEILIGSKSGRLTKLNIDNNQEEAIDFIPGYKNLDRIIKINDEVFLAINGVGAARLYSYDNYRSVKSFAWNGEFFGWQPALNRIYTKESESVYYRELDLSASNFSEPKLFIENLRNSNRAIQFSGDGTLYFYDNTLFDMEHNRLASIGWWNENVYDVIWYKGLTIGVHDDPYSGVKLEIYDDSHKYVKTIEYEQKRFVTMYIHNGSLKLLLEDREDNWTLEEIDE</sequence>
<evidence type="ECO:0000313" key="8">
    <source>
        <dbReference type="EMBL" id="SMF02143.1"/>
    </source>
</evidence>
<dbReference type="EMBL" id="FWZT01000003">
    <property type="protein sequence ID" value="SMF02143.1"/>
    <property type="molecule type" value="Genomic_DNA"/>
</dbReference>
<dbReference type="Proteomes" id="UP000192907">
    <property type="component" value="Unassembled WGS sequence"/>
</dbReference>
<dbReference type="PROSITE" id="PS51450">
    <property type="entry name" value="LRR"/>
    <property type="match status" value="3"/>
</dbReference>
<dbReference type="Gene3D" id="4.10.1080.10">
    <property type="entry name" value="TSP type-3 repeat"/>
    <property type="match status" value="2"/>
</dbReference>
<dbReference type="InterPro" id="IPR011047">
    <property type="entry name" value="Quinoprotein_ADH-like_sf"/>
</dbReference>
<dbReference type="InterPro" id="IPR025875">
    <property type="entry name" value="Leu-rich_rpt_4"/>
</dbReference>